<feature type="region of interest" description="Disordered" evidence="1">
    <location>
        <begin position="94"/>
        <end position="122"/>
    </location>
</feature>
<name>A0AA38J8J2_9AGAR</name>
<evidence type="ECO:0000256" key="1">
    <source>
        <dbReference type="SAM" id="MobiDB-lite"/>
    </source>
</evidence>
<accession>A0AA38J8J2</accession>
<feature type="compositionally biased region" description="Basic and acidic residues" evidence="1">
    <location>
        <begin position="9"/>
        <end position="19"/>
    </location>
</feature>
<proteinExistence type="predicted"/>
<comment type="caution">
    <text evidence="2">The sequence shown here is derived from an EMBL/GenBank/DDBJ whole genome shotgun (WGS) entry which is preliminary data.</text>
</comment>
<reference evidence="2" key="1">
    <citation type="submission" date="2022-08" db="EMBL/GenBank/DDBJ databases">
        <authorList>
            <consortium name="DOE Joint Genome Institute"/>
            <person name="Min B."/>
            <person name="Sierra-Patev S."/>
            <person name="Naranjo-Ortiz M."/>
            <person name="Looney B."/>
            <person name="Konkel Z."/>
            <person name="Slot J.C."/>
            <person name="Sakamoto Y."/>
            <person name="Steenwyk J.L."/>
            <person name="Rokas A."/>
            <person name="Carro J."/>
            <person name="Camarero S."/>
            <person name="Ferreira P."/>
            <person name="Molpeceres G."/>
            <person name="Ruiz-duenas F.J."/>
            <person name="Serrano A."/>
            <person name="Henrissat B."/>
            <person name="Drula E."/>
            <person name="Hughes K.W."/>
            <person name="Mata J.L."/>
            <person name="Ishikawa N.K."/>
            <person name="Vargas-Isla R."/>
            <person name="Ushijima S."/>
            <person name="Smith C.A."/>
            <person name="Ahrendt S."/>
            <person name="Andreopoulos W."/>
            <person name="He G."/>
            <person name="LaButti K."/>
            <person name="Lipzen A."/>
            <person name="Ng V."/>
            <person name="Riley R."/>
            <person name="Sandor L."/>
            <person name="Barry K."/>
            <person name="Martinez A.T."/>
            <person name="Xiao Y."/>
            <person name="Gibbons J.G."/>
            <person name="Terashima K."/>
            <person name="Hibbett D.S."/>
            <person name="Grigoriev I.V."/>
        </authorList>
    </citation>
    <scope>NUCLEOTIDE SEQUENCE</scope>
    <source>
        <strain evidence="2">ET3784</strain>
    </source>
</reference>
<gene>
    <name evidence="2" type="ORF">DFJ43DRAFT_1084056</name>
</gene>
<reference evidence="2" key="2">
    <citation type="journal article" date="2023" name="Proc. Natl. Acad. Sci. U.S.A.">
        <title>A global phylogenomic analysis of the shiitake genus Lentinula.</title>
        <authorList>
            <person name="Sierra-Patev S."/>
            <person name="Min B."/>
            <person name="Naranjo-Ortiz M."/>
            <person name="Looney B."/>
            <person name="Konkel Z."/>
            <person name="Slot J.C."/>
            <person name="Sakamoto Y."/>
            <person name="Steenwyk J.L."/>
            <person name="Rokas A."/>
            <person name="Carro J."/>
            <person name="Camarero S."/>
            <person name="Ferreira P."/>
            <person name="Molpeceres G."/>
            <person name="Ruiz-Duenas F.J."/>
            <person name="Serrano A."/>
            <person name="Henrissat B."/>
            <person name="Drula E."/>
            <person name="Hughes K.W."/>
            <person name="Mata J.L."/>
            <person name="Ishikawa N.K."/>
            <person name="Vargas-Isla R."/>
            <person name="Ushijima S."/>
            <person name="Smith C.A."/>
            <person name="Donoghue J."/>
            <person name="Ahrendt S."/>
            <person name="Andreopoulos W."/>
            <person name="He G."/>
            <person name="LaButti K."/>
            <person name="Lipzen A."/>
            <person name="Ng V."/>
            <person name="Riley R."/>
            <person name="Sandor L."/>
            <person name="Barry K."/>
            <person name="Martinez A.T."/>
            <person name="Xiao Y."/>
            <person name="Gibbons J.G."/>
            <person name="Terashima K."/>
            <person name="Grigoriev I.V."/>
            <person name="Hibbett D."/>
        </authorList>
    </citation>
    <scope>NUCLEOTIDE SEQUENCE</scope>
    <source>
        <strain evidence="2">ET3784</strain>
    </source>
</reference>
<evidence type="ECO:0000313" key="2">
    <source>
        <dbReference type="EMBL" id="KAJ3728966.1"/>
    </source>
</evidence>
<feature type="region of interest" description="Disordered" evidence="1">
    <location>
        <begin position="1"/>
        <end position="26"/>
    </location>
</feature>
<sequence>MFSTLSPYRDSRPRSDRPVRGQVEGTSRSKLVGYSTSRFMILVILGLVSFVCAAPLQPEPAPTPTSTTPSLVASTLYSSSSSSSSSSSTAIALTPSFVPRTDPEDSTLNPEDSESSDSESAALGPFDVQFTDTRSNDNMFLQKPMKQLLKLANIKVSKFIGVPFGPETDIYFELRREGKIVYHGAISNSEQELSKATASQRGYQFKKNGLCGYVNAQVAVKRGRLGIVYETSELFKVKNNKVISNTLTGKAESGEKAS</sequence>
<protein>
    <submittedName>
        <fullName evidence="2">Uncharacterized protein</fullName>
    </submittedName>
</protein>
<evidence type="ECO:0000313" key="3">
    <source>
        <dbReference type="Proteomes" id="UP001176059"/>
    </source>
</evidence>
<organism evidence="2 3">
    <name type="scientific">Lentinula guzmanii</name>
    <dbReference type="NCBI Taxonomy" id="2804957"/>
    <lineage>
        <taxon>Eukaryota</taxon>
        <taxon>Fungi</taxon>
        <taxon>Dikarya</taxon>
        <taxon>Basidiomycota</taxon>
        <taxon>Agaricomycotina</taxon>
        <taxon>Agaricomycetes</taxon>
        <taxon>Agaricomycetidae</taxon>
        <taxon>Agaricales</taxon>
        <taxon>Marasmiineae</taxon>
        <taxon>Omphalotaceae</taxon>
        <taxon>Lentinula</taxon>
    </lineage>
</organism>
<dbReference type="AlphaFoldDB" id="A0AA38J8J2"/>
<dbReference type="EMBL" id="JANVFO010000038">
    <property type="protein sequence ID" value="KAJ3728966.1"/>
    <property type="molecule type" value="Genomic_DNA"/>
</dbReference>
<dbReference type="Proteomes" id="UP001176059">
    <property type="component" value="Unassembled WGS sequence"/>
</dbReference>
<keyword evidence="3" id="KW-1185">Reference proteome</keyword>